<dbReference type="InterPro" id="IPR018076">
    <property type="entry name" value="T2SS_GspF_dom"/>
</dbReference>
<organism evidence="8 9">
    <name type="scientific">Alkalicoccus saliphilus</name>
    <dbReference type="NCBI Taxonomy" id="200989"/>
    <lineage>
        <taxon>Bacteria</taxon>
        <taxon>Bacillati</taxon>
        <taxon>Bacillota</taxon>
        <taxon>Bacilli</taxon>
        <taxon>Bacillales</taxon>
        <taxon>Bacillaceae</taxon>
        <taxon>Alkalicoccus</taxon>
    </lineage>
</organism>
<evidence type="ECO:0000313" key="9">
    <source>
        <dbReference type="Proteomes" id="UP000240509"/>
    </source>
</evidence>
<feature type="transmembrane region" description="Helical" evidence="6">
    <location>
        <begin position="129"/>
        <end position="148"/>
    </location>
</feature>
<dbReference type="Gene3D" id="1.20.81.30">
    <property type="entry name" value="Type II secretion system (T2SS), domain F"/>
    <property type="match status" value="1"/>
</dbReference>
<keyword evidence="9" id="KW-1185">Reference proteome</keyword>
<keyword evidence="2" id="KW-1003">Cell membrane</keyword>
<evidence type="ECO:0000256" key="5">
    <source>
        <dbReference type="ARBA" id="ARBA00023136"/>
    </source>
</evidence>
<evidence type="ECO:0000256" key="6">
    <source>
        <dbReference type="SAM" id="Phobius"/>
    </source>
</evidence>
<comment type="caution">
    <text evidence="8">The sequence shown here is derived from an EMBL/GenBank/DDBJ whole genome shotgun (WGS) entry which is preliminary data.</text>
</comment>
<comment type="subcellular location">
    <subcellularLocation>
        <location evidence="1">Cell membrane</location>
        <topology evidence="1">Multi-pass membrane protein</topology>
    </subcellularLocation>
</comment>
<evidence type="ECO:0000313" key="8">
    <source>
        <dbReference type="EMBL" id="PTL39150.1"/>
    </source>
</evidence>
<accession>A0A2T4U6X7</accession>
<dbReference type="PANTHER" id="PTHR35007">
    <property type="entry name" value="INTEGRAL MEMBRANE PROTEIN-RELATED"/>
    <property type="match status" value="1"/>
</dbReference>
<sequence>MSRGTLSAALPRQAFVQKFPTVWKATDLNCRDAGLTRSRLMNSLLALLLLVIFFSTFFYAVLYRLQQNKIRKQRVLHYIPVEEEKEISSVTNEKKASPILQGAGRLLQFLPQKQKTQDMLEQAGYKISAAEFTAVRLFVSLIFGLIAWLLMSSLFYGIAGMLAGYIGSGMFVAYKRKKRLDLLTYQLIETLGTMANSLRAGFSFLQAMQLVAKEMPDPLGPEFGRVVREITLGRPVDEALIRMTERLPNKELEVIMQGIVAQRENGGNLAGLLLSMEETIRGRIRVQEELKTLVAQGKMSSWVITLLPVALGLFMYFVNYEYMGIMFEELLGWVMLIVGGMSVFIGWFLIQKVIKIEV</sequence>
<dbReference type="GO" id="GO:0005886">
    <property type="term" value="C:plasma membrane"/>
    <property type="evidence" value="ECO:0007669"/>
    <property type="project" value="UniProtKB-SubCell"/>
</dbReference>
<evidence type="ECO:0000256" key="1">
    <source>
        <dbReference type="ARBA" id="ARBA00004651"/>
    </source>
</evidence>
<feature type="domain" description="Type II secretion system protein GspF" evidence="7">
    <location>
        <begin position="192"/>
        <end position="316"/>
    </location>
</feature>
<name>A0A2T4U6X7_9BACI</name>
<proteinExistence type="predicted"/>
<evidence type="ECO:0000259" key="7">
    <source>
        <dbReference type="Pfam" id="PF00482"/>
    </source>
</evidence>
<keyword evidence="4 6" id="KW-1133">Transmembrane helix</keyword>
<dbReference type="PANTHER" id="PTHR35007:SF1">
    <property type="entry name" value="PILUS ASSEMBLY PROTEIN"/>
    <property type="match status" value="1"/>
</dbReference>
<dbReference type="Pfam" id="PF00482">
    <property type="entry name" value="T2SSF"/>
    <property type="match status" value="1"/>
</dbReference>
<evidence type="ECO:0000256" key="2">
    <source>
        <dbReference type="ARBA" id="ARBA00022475"/>
    </source>
</evidence>
<keyword evidence="3 6" id="KW-0812">Transmembrane</keyword>
<dbReference type="Proteomes" id="UP000240509">
    <property type="component" value="Unassembled WGS sequence"/>
</dbReference>
<dbReference type="InterPro" id="IPR042094">
    <property type="entry name" value="T2SS_GspF_sf"/>
</dbReference>
<gene>
    <name evidence="8" type="ORF">C6Y45_07075</name>
</gene>
<feature type="transmembrane region" description="Helical" evidence="6">
    <location>
        <begin position="154"/>
        <end position="174"/>
    </location>
</feature>
<feature type="transmembrane region" description="Helical" evidence="6">
    <location>
        <begin position="299"/>
        <end position="318"/>
    </location>
</feature>
<keyword evidence="5 6" id="KW-0472">Membrane</keyword>
<reference evidence="8 9" key="1">
    <citation type="submission" date="2018-03" db="EMBL/GenBank/DDBJ databases">
        <title>Alkalicoccus saliphilus sp. nov., isolated from a mineral pool.</title>
        <authorList>
            <person name="Zhao B."/>
        </authorList>
    </citation>
    <scope>NUCLEOTIDE SEQUENCE [LARGE SCALE GENOMIC DNA]</scope>
    <source>
        <strain evidence="8 9">6AG</strain>
    </source>
</reference>
<feature type="transmembrane region" description="Helical" evidence="6">
    <location>
        <begin position="330"/>
        <end position="350"/>
    </location>
</feature>
<protein>
    <recommendedName>
        <fullName evidence="7">Type II secretion system protein GspF domain-containing protein</fullName>
    </recommendedName>
</protein>
<feature type="transmembrane region" description="Helical" evidence="6">
    <location>
        <begin position="40"/>
        <end position="62"/>
    </location>
</feature>
<dbReference type="AlphaFoldDB" id="A0A2T4U6X7"/>
<dbReference type="EMBL" id="PZJJ01000009">
    <property type="protein sequence ID" value="PTL39150.1"/>
    <property type="molecule type" value="Genomic_DNA"/>
</dbReference>
<evidence type="ECO:0000256" key="4">
    <source>
        <dbReference type="ARBA" id="ARBA00022989"/>
    </source>
</evidence>
<evidence type="ECO:0000256" key="3">
    <source>
        <dbReference type="ARBA" id="ARBA00022692"/>
    </source>
</evidence>